<dbReference type="RefSeq" id="XP_018495048.1">
    <property type="nucleotide sequence ID" value="XM_018639532.1"/>
</dbReference>
<dbReference type="InterPro" id="IPR043502">
    <property type="entry name" value="DNA/RNA_pol_sf"/>
</dbReference>
<dbReference type="InterPro" id="IPR043128">
    <property type="entry name" value="Rev_trsase/Diguanyl_cyclase"/>
</dbReference>
<dbReference type="Gene3D" id="3.60.10.10">
    <property type="entry name" value="Endonuclease/exonuclease/phosphatase"/>
    <property type="match status" value="1"/>
</dbReference>
<evidence type="ECO:0000313" key="3">
    <source>
        <dbReference type="RefSeq" id="XP_018495048.1"/>
    </source>
</evidence>
<organism evidence="2 3">
    <name type="scientific">Galendromus occidentalis</name>
    <name type="common">western predatory mite</name>
    <dbReference type="NCBI Taxonomy" id="34638"/>
    <lineage>
        <taxon>Eukaryota</taxon>
        <taxon>Metazoa</taxon>
        <taxon>Ecdysozoa</taxon>
        <taxon>Arthropoda</taxon>
        <taxon>Chelicerata</taxon>
        <taxon>Arachnida</taxon>
        <taxon>Acari</taxon>
        <taxon>Parasitiformes</taxon>
        <taxon>Mesostigmata</taxon>
        <taxon>Gamasina</taxon>
        <taxon>Phytoseioidea</taxon>
        <taxon>Phytoseiidae</taxon>
        <taxon>Typhlodrominae</taxon>
        <taxon>Galendromus</taxon>
    </lineage>
</organism>
<dbReference type="PROSITE" id="PS50878">
    <property type="entry name" value="RT_POL"/>
    <property type="match status" value="1"/>
</dbReference>
<evidence type="ECO:0000313" key="2">
    <source>
        <dbReference type="Proteomes" id="UP000694867"/>
    </source>
</evidence>
<reference evidence="3" key="1">
    <citation type="submission" date="2025-08" db="UniProtKB">
        <authorList>
            <consortium name="RefSeq"/>
        </authorList>
    </citation>
    <scope>IDENTIFICATION</scope>
</reference>
<dbReference type="PANTHER" id="PTHR19446">
    <property type="entry name" value="REVERSE TRANSCRIPTASES"/>
    <property type="match status" value="1"/>
</dbReference>
<evidence type="ECO:0000259" key="1">
    <source>
        <dbReference type="PROSITE" id="PS50878"/>
    </source>
</evidence>
<accession>A0AAJ7L664</accession>
<keyword evidence="2" id="KW-1185">Reference proteome</keyword>
<dbReference type="GeneID" id="108864261"/>
<dbReference type="KEGG" id="goe:108864261"/>
<dbReference type="InterPro" id="IPR036691">
    <property type="entry name" value="Endo/exonu/phosph_ase_sf"/>
</dbReference>
<feature type="domain" description="Reverse transcriptase" evidence="1">
    <location>
        <begin position="404"/>
        <end position="647"/>
    </location>
</feature>
<dbReference type="InterPro" id="IPR000477">
    <property type="entry name" value="RT_dom"/>
</dbReference>
<sequence length="899" mass="103213">MLTETFLTNEPEEQIIQHYKSFTAGAQKTKGRPSGGLAILASALIPNMKTMFKNEYALGVQDENTTYIVAYYKPNTPVAEIIIDIHNIVNKIVTKSVILYGDFNCRIDVEDSRARSLIEAFLLLNLHLLNKSQDTTYIAHNGRSTIDLIFVTADLVPFTKMKIMPTVDRKHQRIIVDIPSLEPEAEIKGKRPMSAIRKVDHNKLVVNLSNSIERAEPSPDDSYMNLLGAIEKAAIMETHKGKPKNKPWFDEECNTLKQLALSKIRTEDYTKHRRKYKDAIKKKRCEHELKELEKRVHASRAKPWLMLPRRKAPCIPKIEISDFEDHYGRLYSNTEPTHPEENDDHDEHEDNNEIWYNEYITNEEVAAVISRLKRHKAVGPDRIAADVLKDNEILTPLITRIFNESFDSGTIPDSWRIAYVKPLFKGKGSADDPNNYRCINLASHMYKAFTSTITNRLIQHCLPYISENQHGFLPHRSCEDAIEALMKLVEENTKPTYAVFVDFKTAFDNVNRKKLIQTIEEKFHIKGKMLNILRSILQPNSLIIDNGTHLSEHIRQHKGVVQGDANSPLLFVLFINGLLERLERRKTLVKMYADDLVIASDDADEVQRALSALTIWCDENEMSVNTDENQSDEVPKSRRTRTATVTICLGDLRKLPLNLAMKIYDMKIMAIVRYGMSTIAPHLAKTTMTELDKSKTIFLKATLGLSRESLKIKRAKHHNAGFTTGPAFTGETWKKANQKNRAYICRDHQSNVNILMPEIYMKRALCLNRAARSRYVYVLSGAPLMIDVMRQRIRGDQTAAFSCMLQEWSKKVNDALTEVSREDIFKKPELWAGSGLDDRHKFTRYCGLLCGKYHATRCLAGKRKTKRYKVICGMFIRNQGTYNQQRNPQQKHEEFMQQS</sequence>
<dbReference type="SUPFAM" id="SSF56672">
    <property type="entry name" value="DNA/RNA polymerases"/>
    <property type="match status" value="1"/>
</dbReference>
<dbReference type="SUPFAM" id="SSF56219">
    <property type="entry name" value="DNase I-like"/>
    <property type="match status" value="1"/>
</dbReference>
<dbReference type="Pfam" id="PF00078">
    <property type="entry name" value="RVT_1"/>
    <property type="match status" value="1"/>
</dbReference>
<dbReference type="AlphaFoldDB" id="A0AAJ7L664"/>
<protein>
    <submittedName>
        <fullName evidence="3">Uncharacterized protein LOC108864261</fullName>
    </submittedName>
</protein>
<dbReference type="InterPro" id="IPR005135">
    <property type="entry name" value="Endo/exonuclease/phosphatase"/>
</dbReference>
<dbReference type="Proteomes" id="UP000694867">
    <property type="component" value="Unplaced"/>
</dbReference>
<dbReference type="Pfam" id="PF14529">
    <property type="entry name" value="Exo_endo_phos_2"/>
    <property type="match status" value="1"/>
</dbReference>
<dbReference type="Gene3D" id="3.30.70.270">
    <property type="match status" value="1"/>
</dbReference>
<proteinExistence type="predicted"/>
<name>A0AAJ7L664_9ACAR</name>
<dbReference type="CDD" id="cd01650">
    <property type="entry name" value="RT_nLTR_like"/>
    <property type="match status" value="1"/>
</dbReference>
<dbReference type="GO" id="GO:0003824">
    <property type="term" value="F:catalytic activity"/>
    <property type="evidence" value="ECO:0007669"/>
    <property type="project" value="InterPro"/>
</dbReference>
<gene>
    <name evidence="3" type="primary">LOC108864261</name>
</gene>
<dbReference type="GO" id="GO:0071897">
    <property type="term" value="P:DNA biosynthetic process"/>
    <property type="evidence" value="ECO:0007669"/>
    <property type="project" value="UniProtKB-ARBA"/>
</dbReference>